<organism evidence="3 4">
    <name type="scientific">Roridomyces roridus</name>
    <dbReference type="NCBI Taxonomy" id="1738132"/>
    <lineage>
        <taxon>Eukaryota</taxon>
        <taxon>Fungi</taxon>
        <taxon>Dikarya</taxon>
        <taxon>Basidiomycota</taxon>
        <taxon>Agaricomycotina</taxon>
        <taxon>Agaricomycetes</taxon>
        <taxon>Agaricomycetidae</taxon>
        <taxon>Agaricales</taxon>
        <taxon>Marasmiineae</taxon>
        <taxon>Mycenaceae</taxon>
        <taxon>Roridomyces</taxon>
    </lineage>
</organism>
<dbReference type="PANTHER" id="PTHR36223:SF1">
    <property type="entry name" value="TRANSCRIPTION ELONGATION FACTOR EAF N-TERMINAL DOMAIN-CONTAINING PROTEIN"/>
    <property type="match status" value="1"/>
</dbReference>
<feature type="compositionally biased region" description="Polar residues" evidence="1">
    <location>
        <begin position="264"/>
        <end position="273"/>
    </location>
</feature>
<dbReference type="Proteomes" id="UP001221142">
    <property type="component" value="Unassembled WGS sequence"/>
</dbReference>
<evidence type="ECO:0000313" key="4">
    <source>
        <dbReference type="Proteomes" id="UP001221142"/>
    </source>
</evidence>
<comment type="caution">
    <text evidence="3">The sequence shown here is derived from an EMBL/GenBank/DDBJ whole genome shotgun (WGS) entry which is preliminary data.</text>
</comment>
<dbReference type="InterPro" id="IPR057678">
    <property type="entry name" value="DUF7918"/>
</dbReference>
<sequence>MRIGQFSAYVSVDGVPLAEYALERSDDGLEASCWIASERDKHFRVEWANSQASETTPISGLLNVDGVKCLGKVMKPPNAQKPSFTMAFRDSVSTSTTTRRPFVFDTISLTDVDKYLNAVVSPHLGTISLGIYEVRYDRPPVRRTTDNPAEVSVIHEKLKTGVPHSVHFGAETTGRFNRKTTTSIVRRLVTFVFKYRPFEFLQAEGIVPRVQPASNLPIEILDLTMDTDEEDVDNEKFDMMEIESQLRPTPEPASLKKTKKKSVNSEPLMNTSPGPKLESYGISGPLTETMVTEEEEVKEGFEIKCQPSPEQSPRKRQRLDPEPTGRRNLRRSAQQLIASAAPNAGKPQRSTCGMKEKIKPAVLDRTKPEINLGVLKPEIKPEFKPSLQLAKSLSVKEEGSVKQEVKVEVAGDGFIRQKETSARTKLKHGHQRPDSVGGVKREIKDESESSGNVLKTQPSRDSEACLVKKEVKNEGSGSMGEVKTTLCRAGGSQDRLKREPKGELSMASSAAKKKEKITGAVKTEIKSETSLAGVKKERIVKRDSFAGSVKAESKTNLKGIRPVEVIDLTL</sequence>
<feature type="region of interest" description="Disordered" evidence="1">
    <location>
        <begin position="421"/>
        <end position="461"/>
    </location>
</feature>
<dbReference type="Pfam" id="PF25534">
    <property type="entry name" value="DUF7918"/>
    <property type="match status" value="1"/>
</dbReference>
<dbReference type="EMBL" id="JARKIF010000027">
    <property type="protein sequence ID" value="KAJ7614140.1"/>
    <property type="molecule type" value="Genomic_DNA"/>
</dbReference>
<feature type="region of interest" description="Disordered" evidence="1">
    <location>
        <begin position="294"/>
        <end position="328"/>
    </location>
</feature>
<dbReference type="PANTHER" id="PTHR36223">
    <property type="entry name" value="BETA-LACTAMASE-TYPE TRANSPEPTIDASE FOLD DOMAIN CONTAINING PROTEIN"/>
    <property type="match status" value="1"/>
</dbReference>
<dbReference type="AlphaFoldDB" id="A0AAD7B9D7"/>
<evidence type="ECO:0000259" key="2">
    <source>
        <dbReference type="Pfam" id="PF25534"/>
    </source>
</evidence>
<accession>A0AAD7B9D7</accession>
<protein>
    <recommendedName>
        <fullName evidence="2">DUF7918 domain-containing protein</fullName>
    </recommendedName>
</protein>
<proteinExistence type="predicted"/>
<feature type="region of interest" description="Disordered" evidence="1">
    <location>
        <begin position="475"/>
        <end position="519"/>
    </location>
</feature>
<evidence type="ECO:0000256" key="1">
    <source>
        <dbReference type="SAM" id="MobiDB-lite"/>
    </source>
</evidence>
<gene>
    <name evidence="3" type="ORF">FB45DRAFT_262544</name>
</gene>
<evidence type="ECO:0000313" key="3">
    <source>
        <dbReference type="EMBL" id="KAJ7614140.1"/>
    </source>
</evidence>
<keyword evidence="4" id="KW-1185">Reference proteome</keyword>
<feature type="region of interest" description="Disordered" evidence="1">
    <location>
        <begin position="245"/>
        <end position="282"/>
    </location>
</feature>
<name>A0AAD7B9D7_9AGAR</name>
<reference evidence="3" key="1">
    <citation type="submission" date="2023-03" db="EMBL/GenBank/DDBJ databases">
        <title>Massive genome expansion in bonnet fungi (Mycena s.s.) driven by repeated elements and novel gene families across ecological guilds.</title>
        <authorList>
            <consortium name="Lawrence Berkeley National Laboratory"/>
            <person name="Harder C.B."/>
            <person name="Miyauchi S."/>
            <person name="Viragh M."/>
            <person name="Kuo A."/>
            <person name="Thoen E."/>
            <person name="Andreopoulos B."/>
            <person name="Lu D."/>
            <person name="Skrede I."/>
            <person name="Drula E."/>
            <person name="Henrissat B."/>
            <person name="Morin E."/>
            <person name="Kohler A."/>
            <person name="Barry K."/>
            <person name="LaButti K."/>
            <person name="Morin E."/>
            <person name="Salamov A."/>
            <person name="Lipzen A."/>
            <person name="Mereny Z."/>
            <person name="Hegedus B."/>
            <person name="Baldrian P."/>
            <person name="Stursova M."/>
            <person name="Weitz H."/>
            <person name="Taylor A."/>
            <person name="Grigoriev I.V."/>
            <person name="Nagy L.G."/>
            <person name="Martin F."/>
            <person name="Kauserud H."/>
        </authorList>
    </citation>
    <scope>NUCLEOTIDE SEQUENCE</scope>
    <source>
        <strain evidence="3">9284</strain>
    </source>
</reference>
<feature type="domain" description="DUF7918" evidence="2">
    <location>
        <begin position="8"/>
        <end position="209"/>
    </location>
</feature>